<evidence type="ECO:0000313" key="2">
    <source>
        <dbReference type="Proteomes" id="UP001153069"/>
    </source>
</evidence>
<dbReference type="SUPFAM" id="SSF48452">
    <property type="entry name" value="TPR-like"/>
    <property type="match status" value="1"/>
</dbReference>
<gene>
    <name evidence="1" type="ORF">SEMRO_1344_G264730.1</name>
</gene>
<comment type="caution">
    <text evidence="1">The sequence shown here is derived from an EMBL/GenBank/DDBJ whole genome shotgun (WGS) entry which is preliminary data.</text>
</comment>
<evidence type="ECO:0000313" key="1">
    <source>
        <dbReference type="EMBL" id="CAB9522817.1"/>
    </source>
</evidence>
<name>A0A9N8EJH1_9STRA</name>
<dbReference type="AlphaFoldDB" id="A0A9N8EJH1"/>
<reference evidence="1" key="1">
    <citation type="submission" date="2020-06" db="EMBL/GenBank/DDBJ databases">
        <authorList>
            <consortium name="Plant Systems Biology data submission"/>
        </authorList>
    </citation>
    <scope>NUCLEOTIDE SEQUENCE</scope>
    <source>
        <strain evidence="1">D6</strain>
    </source>
</reference>
<dbReference type="InterPro" id="IPR011990">
    <property type="entry name" value="TPR-like_helical_dom_sf"/>
</dbReference>
<dbReference type="OrthoDB" id="53465at2759"/>
<organism evidence="1 2">
    <name type="scientific">Seminavis robusta</name>
    <dbReference type="NCBI Taxonomy" id="568900"/>
    <lineage>
        <taxon>Eukaryota</taxon>
        <taxon>Sar</taxon>
        <taxon>Stramenopiles</taxon>
        <taxon>Ochrophyta</taxon>
        <taxon>Bacillariophyta</taxon>
        <taxon>Bacillariophyceae</taxon>
        <taxon>Bacillariophycidae</taxon>
        <taxon>Naviculales</taxon>
        <taxon>Naviculaceae</taxon>
        <taxon>Seminavis</taxon>
    </lineage>
</organism>
<proteinExistence type="predicted"/>
<protein>
    <submittedName>
        <fullName evidence="1">Uncharacterized protein</fullName>
    </submittedName>
</protein>
<accession>A0A9N8EJH1</accession>
<dbReference type="Proteomes" id="UP001153069">
    <property type="component" value="Unassembled WGS sequence"/>
</dbReference>
<keyword evidence="2" id="KW-1185">Reference proteome</keyword>
<sequence length="211" mass="22657">MSVCFDLLQQIAHLNKVGVSCLASGSGADAVRAFKQALGVMAQVTQHPESSQLFQSRIHACSPVPIHGMKTPFYLYSNGLVFEASTDIDIAFVNSVILFNLALAFHQRGLQCGREQALRKALSLYDLSTQLISDLSACSGALLLVALNNSAQIQFELGEYQCSCETLQMLEGEAVHLPLADCSSAVLGQEHIDQIFLNVALTKPPMTAASA</sequence>
<dbReference type="EMBL" id="CAICTM010001342">
    <property type="protein sequence ID" value="CAB9522817.1"/>
    <property type="molecule type" value="Genomic_DNA"/>
</dbReference>